<feature type="chain" id="PRO_5046055812" evidence="3">
    <location>
        <begin position="22"/>
        <end position="493"/>
    </location>
</feature>
<keyword evidence="3" id="KW-0732">Signal</keyword>
<evidence type="ECO:0000256" key="2">
    <source>
        <dbReference type="RuleBase" id="RU361185"/>
    </source>
</evidence>
<accession>A0ABY9XXZ6</accession>
<dbReference type="PANTHER" id="PTHR43863">
    <property type="entry name" value="HYDROLASE, PUTATIVE (AFU_ORTHOLOGUE AFUA_1G03140)-RELATED"/>
    <property type="match status" value="1"/>
</dbReference>
<dbReference type="InterPro" id="IPR000322">
    <property type="entry name" value="Glyco_hydro_31_TIM"/>
</dbReference>
<keyword evidence="2" id="KW-0326">Glycosidase</keyword>
<dbReference type="InterPro" id="IPR011013">
    <property type="entry name" value="Gal_mutarotase_sf_dom"/>
</dbReference>
<name>A0ABY9XXZ6_9FLAO</name>
<evidence type="ECO:0000313" key="7">
    <source>
        <dbReference type="Proteomes" id="UP001302806"/>
    </source>
</evidence>
<dbReference type="Gene3D" id="3.20.20.80">
    <property type="entry name" value="Glycosidases"/>
    <property type="match status" value="1"/>
</dbReference>
<dbReference type="SUPFAM" id="SSF51445">
    <property type="entry name" value="(Trans)glycosidases"/>
    <property type="match status" value="1"/>
</dbReference>
<dbReference type="SUPFAM" id="SSF74650">
    <property type="entry name" value="Galactose mutarotase-like"/>
    <property type="match status" value="1"/>
</dbReference>
<dbReference type="Pfam" id="PF01055">
    <property type="entry name" value="Glyco_hydro_31_2nd"/>
    <property type="match status" value="1"/>
</dbReference>
<dbReference type="InterPro" id="IPR025887">
    <property type="entry name" value="Glyco_hydro_31_N_dom"/>
</dbReference>
<evidence type="ECO:0000256" key="1">
    <source>
        <dbReference type="ARBA" id="ARBA00007806"/>
    </source>
</evidence>
<evidence type="ECO:0000313" key="6">
    <source>
        <dbReference type="EMBL" id="WNH10728.1"/>
    </source>
</evidence>
<feature type="signal peptide" evidence="3">
    <location>
        <begin position="1"/>
        <end position="21"/>
    </location>
</feature>
<dbReference type="CDD" id="cd14752">
    <property type="entry name" value="GH31_N"/>
    <property type="match status" value="1"/>
</dbReference>
<dbReference type="EMBL" id="CP134537">
    <property type="protein sequence ID" value="WNH10728.1"/>
    <property type="molecule type" value="Genomic_DNA"/>
</dbReference>
<dbReference type="InterPro" id="IPR051816">
    <property type="entry name" value="Glycosyl_Hydrolase_31"/>
</dbReference>
<gene>
    <name evidence="6" type="ORF">RHP51_08850</name>
</gene>
<feature type="domain" description="Glycoside hydrolase family 31 TIM barrel" evidence="4">
    <location>
        <begin position="265"/>
        <end position="493"/>
    </location>
</feature>
<dbReference type="Pfam" id="PF13802">
    <property type="entry name" value="Gal_mutarotas_2"/>
    <property type="match status" value="1"/>
</dbReference>
<dbReference type="Proteomes" id="UP001302806">
    <property type="component" value="Chromosome"/>
</dbReference>
<comment type="similarity">
    <text evidence="1 2">Belongs to the glycosyl hydrolase 31 family.</text>
</comment>
<evidence type="ECO:0000256" key="3">
    <source>
        <dbReference type="SAM" id="SignalP"/>
    </source>
</evidence>
<dbReference type="RefSeq" id="WP_415866964.1">
    <property type="nucleotide sequence ID" value="NZ_CP134537.1"/>
</dbReference>
<keyword evidence="2 6" id="KW-0378">Hydrolase</keyword>
<dbReference type="PANTHER" id="PTHR43863:SF2">
    <property type="entry name" value="MALTASE-GLUCOAMYLASE"/>
    <property type="match status" value="1"/>
</dbReference>
<evidence type="ECO:0000259" key="5">
    <source>
        <dbReference type="Pfam" id="PF13802"/>
    </source>
</evidence>
<reference evidence="6 7" key="1">
    <citation type="submission" date="2023-09" db="EMBL/GenBank/DDBJ databases">
        <title>Thalassobella suaedae gen. nov., sp. nov., a marine bacterium of the family Flavobacteriaceae isolated from a halophyte Suaeda japonica.</title>
        <authorList>
            <person name="Lee S.Y."/>
            <person name="Hwang C.Y."/>
        </authorList>
    </citation>
    <scope>NUCLEOTIDE SEQUENCE [LARGE SCALE GENOMIC DNA]</scope>
    <source>
        <strain evidence="6 7">HL-DH14</strain>
    </source>
</reference>
<proteinExistence type="inferred from homology"/>
<sequence length="493" mass="56498">MKYKSLTFFCFLLFSTCIANAQKTTGDFKKIHSKKGNEIKILTKNASIIIELCTPTIVRVRTSWNHEFSENEPWMVSNYNWDSVEYNLNETENEIIILTDALKLKVNKKPFTIDFFDNEGTLLSSETNKKTNESLGAYIENKKIGSIKYLLPEEHFFGFGERMDFLDRRGKKVELDVGRGIGKPHIIGAYNVLKANYSPIPFFMSTKGYGIFFHNAYPTTWDMGSSNSNIYSFQAKDGELDYYFIYGSKFKNILDGYTSITGKSPLLPKFALGLHVGTYSGGTWGHEKNTSTDYVVNLVKKFRELQIPIDILHLDSTWRNFGKNGGKGATTFEWRDTFKNPEQMFSDLYTLNLNMVGVHLRPRFDNGKSLRLLDKAREQGFVYPEENNSGEFVNFFNDKAVDWWWENGVMRVAEQGAMFLKTDEGSAFGRKANESNKLGPQGKGIKALHNLFPLAYAKAPYEKFQEYNKIRGMNHTREGYAGIQRYPFIFAGD</sequence>
<dbReference type="InterPro" id="IPR017853">
    <property type="entry name" value="GH"/>
</dbReference>
<protein>
    <submittedName>
        <fullName evidence="6">Glycoside hydrolase family 31 protein</fullName>
    </submittedName>
</protein>
<feature type="domain" description="Glycoside hydrolase family 31 N-terminal" evidence="5">
    <location>
        <begin position="49"/>
        <end position="222"/>
    </location>
</feature>
<organism evidence="6 7">
    <name type="scientific">Thalassobellus suaedae</name>
    <dbReference type="NCBI Taxonomy" id="3074124"/>
    <lineage>
        <taxon>Bacteria</taxon>
        <taxon>Pseudomonadati</taxon>
        <taxon>Bacteroidota</taxon>
        <taxon>Flavobacteriia</taxon>
        <taxon>Flavobacteriales</taxon>
        <taxon>Flavobacteriaceae</taxon>
        <taxon>Thalassobellus</taxon>
    </lineage>
</organism>
<evidence type="ECO:0000259" key="4">
    <source>
        <dbReference type="Pfam" id="PF01055"/>
    </source>
</evidence>
<dbReference type="GO" id="GO:0016787">
    <property type="term" value="F:hydrolase activity"/>
    <property type="evidence" value="ECO:0007669"/>
    <property type="project" value="UniProtKB-KW"/>
</dbReference>
<dbReference type="Gene3D" id="2.60.40.1760">
    <property type="entry name" value="glycosyl hydrolase (family 31)"/>
    <property type="match status" value="1"/>
</dbReference>